<accession>A0ACB5RGR3</accession>
<protein>
    <submittedName>
        <fullName evidence="1">Uncharacterized protein</fullName>
    </submittedName>
</protein>
<reference evidence="1" key="1">
    <citation type="journal article" date="2025" name="Int. J. Syst. Evol. Microbiol.">
        <title>Inconstantimicrobium mannanitabidum sp. nov., a novel member of the family Clostridiaceae isolated from anoxic soil under the treatment of reductive soil disinfestation.</title>
        <authorList>
            <person name="Ueki A."/>
            <person name="Tonouchi A."/>
            <person name="Honma S."/>
            <person name="Kaku N."/>
            <person name="Ueki K."/>
        </authorList>
    </citation>
    <scope>NUCLEOTIDE SEQUENCE</scope>
    <source>
        <strain evidence="1">TW13</strain>
    </source>
</reference>
<evidence type="ECO:0000313" key="2">
    <source>
        <dbReference type="Proteomes" id="UP001058074"/>
    </source>
</evidence>
<keyword evidence="2" id="KW-1185">Reference proteome</keyword>
<name>A0ACB5RGR3_9CLOT</name>
<comment type="caution">
    <text evidence="1">The sequence shown here is derived from an EMBL/GenBank/DDBJ whole genome shotgun (WGS) entry which is preliminary data.</text>
</comment>
<dbReference type="EMBL" id="BROD01000001">
    <property type="protein sequence ID" value="GKX68244.1"/>
    <property type="molecule type" value="Genomic_DNA"/>
</dbReference>
<gene>
    <name evidence="1" type="ORF">rsdtw13_35020</name>
</gene>
<dbReference type="Proteomes" id="UP001058074">
    <property type="component" value="Unassembled WGS sequence"/>
</dbReference>
<evidence type="ECO:0000313" key="1">
    <source>
        <dbReference type="EMBL" id="GKX68244.1"/>
    </source>
</evidence>
<organism evidence="1 2">
    <name type="scientific">Inconstantimicrobium mannanitabidum</name>
    <dbReference type="NCBI Taxonomy" id="1604901"/>
    <lineage>
        <taxon>Bacteria</taxon>
        <taxon>Bacillati</taxon>
        <taxon>Bacillota</taxon>
        <taxon>Clostridia</taxon>
        <taxon>Eubacteriales</taxon>
        <taxon>Clostridiaceae</taxon>
        <taxon>Inconstantimicrobium</taxon>
    </lineage>
</organism>
<proteinExistence type="predicted"/>
<sequence length="146" mass="16877">MKSSFIMELLLISLLPLIVLPTFIFIIYKLFFSKEKESFRNRLEANNILSLKSIICMLILLAVCLFGVFYSINMWRDLPYVITENYPVVEGQVTKKIDIAGRDSHILIEINNNTYTLHGSVDLSVGTKIRIKYLPNTKEICEISWL</sequence>